<organism evidence="2 3">
    <name type="scientific">Maribacter orientalis</name>
    <dbReference type="NCBI Taxonomy" id="228957"/>
    <lineage>
        <taxon>Bacteria</taxon>
        <taxon>Pseudomonadati</taxon>
        <taxon>Bacteroidota</taxon>
        <taxon>Flavobacteriia</taxon>
        <taxon>Flavobacteriales</taxon>
        <taxon>Flavobacteriaceae</taxon>
        <taxon>Maribacter</taxon>
    </lineage>
</organism>
<dbReference type="EMBL" id="FNZN01000017">
    <property type="protein sequence ID" value="SEM32574.1"/>
    <property type="molecule type" value="Genomic_DNA"/>
</dbReference>
<gene>
    <name evidence="2" type="ORF">SAMN04488008_1176</name>
</gene>
<keyword evidence="1" id="KW-1133">Transmembrane helix</keyword>
<evidence type="ECO:0000313" key="2">
    <source>
        <dbReference type="EMBL" id="SEM32574.1"/>
    </source>
</evidence>
<accession>A0A1H7XG32</accession>
<feature type="transmembrane region" description="Helical" evidence="1">
    <location>
        <begin position="44"/>
        <end position="62"/>
    </location>
</feature>
<keyword evidence="1" id="KW-0812">Transmembrane</keyword>
<evidence type="ECO:0000256" key="1">
    <source>
        <dbReference type="SAM" id="Phobius"/>
    </source>
</evidence>
<protein>
    <submittedName>
        <fullName evidence="2">Uncharacterized protein</fullName>
    </submittedName>
</protein>
<proteinExistence type="predicted"/>
<dbReference type="AlphaFoldDB" id="A0A1H7XG32"/>
<evidence type="ECO:0000313" key="3">
    <source>
        <dbReference type="Proteomes" id="UP000198990"/>
    </source>
</evidence>
<sequence length="178" mass="20981">MQKDLKIIHEAKSFSYRIGHFILLLVCILLIFSLIFLFKQQLQNLTSFLGILTLVFGGLIGYKMWQNKLYVVDVESDSNIINIRYNDKNIAHNISSNIKMTEVTLKNTSSRAGFDCELKMRIDNKNYVITDTFDWSLSEMKLLFEYIKHYKNESLSDKEKFNLSRMTEKIKKTHYNKT</sequence>
<dbReference type="STRING" id="228957.SAMN04488008_1176"/>
<feature type="transmembrane region" description="Helical" evidence="1">
    <location>
        <begin position="21"/>
        <end position="38"/>
    </location>
</feature>
<dbReference type="OrthoDB" id="1449478at2"/>
<reference evidence="3" key="1">
    <citation type="submission" date="2016-10" db="EMBL/GenBank/DDBJ databases">
        <authorList>
            <person name="Varghese N."/>
            <person name="Submissions S."/>
        </authorList>
    </citation>
    <scope>NUCLEOTIDE SEQUENCE [LARGE SCALE GENOMIC DNA]</scope>
    <source>
        <strain evidence="3">DSM 16471</strain>
    </source>
</reference>
<name>A0A1H7XG32_9FLAO</name>
<dbReference type="RefSeq" id="WP_091627713.1">
    <property type="nucleotide sequence ID" value="NZ_FNZN01000017.1"/>
</dbReference>
<dbReference type="Proteomes" id="UP000198990">
    <property type="component" value="Unassembled WGS sequence"/>
</dbReference>
<keyword evidence="3" id="KW-1185">Reference proteome</keyword>
<keyword evidence="1" id="KW-0472">Membrane</keyword>